<dbReference type="Proteomes" id="UP000251835">
    <property type="component" value="Unassembled WGS sequence"/>
</dbReference>
<reference evidence="10 11" key="1">
    <citation type="submission" date="2018-05" db="EMBL/GenBank/DDBJ databases">
        <title>Genomic Encyclopedia of Type Strains, Phase IV (KMG-IV): sequencing the most valuable type-strain genomes for metagenomic binning, comparative biology and taxonomic classification.</title>
        <authorList>
            <person name="Goeker M."/>
        </authorList>
    </citation>
    <scope>NUCLEOTIDE SEQUENCE [LARGE SCALE GENOMIC DNA]</scope>
    <source>
        <strain evidence="10 11">DSM 28579</strain>
    </source>
</reference>
<dbReference type="InterPro" id="IPR001179">
    <property type="entry name" value="PPIase_FKBP_dom"/>
</dbReference>
<dbReference type="EC" id="5.2.1.8" evidence="6"/>
<dbReference type="CDD" id="cd00317">
    <property type="entry name" value="cyclophilin"/>
    <property type="match status" value="1"/>
</dbReference>
<keyword evidence="3 5" id="KW-0697">Rotamase</keyword>
<dbReference type="FunFam" id="3.10.50.40:FF:000047">
    <property type="entry name" value="Peptidylprolyl isomerase"/>
    <property type="match status" value="1"/>
</dbReference>
<gene>
    <name evidence="10" type="ORF">C7377_0129</name>
</gene>
<feature type="domain" description="PPIase FKBP-type" evidence="8">
    <location>
        <begin position="222"/>
        <end position="310"/>
    </location>
</feature>
<dbReference type="PROSITE" id="PS50072">
    <property type="entry name" value="CSA_PPIASE_2"/>
    <property type="match status" value="1"/>
</dbReference>
<proteinExistence type="inferred from homology"/>
<dbReference type="Gene3D" id="3.10.50.40">
    <property type="match status" value="1"/>
</dbReference>
<keyword evidence="4 5" id="KW-0413">Isomerase</keyword>
<sequence length="310" mass="33375">MKDGIYAKLNTTKGEILLELEYQKTPGTVANFVGLAEGKIKNTSKEAGTPYYNGLKFHRVIEDFMIQGGCPQGTGVGGPGYQFDDEYHVELKHTGPGILSMANAGPGTNGSQFFITHTATPWLDNKHTVFGKVVEGMDVVNSISQGDTIEGVEIVRVGEDAEKFDAVATFEKFNADKAEREAKAKQEQEEALKNLTEGFDKTSSGLYYKIEEQGEGKKPIKGQTVAVHYTGMFTDGGVFDSSHSRKQPIEFLLGMGQVITGWDEGIALLNEGGKAKLVIPSDLAYGSAGAGGVIPPNATLLFDVELVKVK</sequence>
<accession>A0A7L4UQ89</accession>
<dbReference type="GO" id="GO:0006457">
    <property type="term" value="P:protein folding"/>
    <property type="evidence" value="ECO:0007669"/>
    <property type="project" value="InterPro"/>
</dbReference>
<comment type="catalytic activity">
    <reaction evidence="1 5 6">
        <text>[protein]-peptidylproline (omega=180) = [protein]-peptidylproline (omega=0)</text>
        <dbReference type="Rhea" id="RHEA:16237"/>
        <dbReference type="Rhea" id="RHEA-COMP:10747"/>
        <dbReference type="Rhea" id="RHEA-COMP:10748"/>
        <dbReference type="ChEBI" id="CHEBI:83833"/>
        <dbReference type="ChEBI" id="CHEBI:83834"/>
        <dbReference type="EC" id="5.2.1.8"/>
    </reaction>
</comment>
<dbReference type="InterPro" id="IPR020892">
    <property type="entry name" value="Cyclophilin-type_PPIase_CS"/>
</dbReference>
<dbReference type="Pfam" id="PF00160">
    <property type="entry name" value="Pro_isomerase"/>
    <property type="match status" value="1"/>
</dbReference>
<organism evidence="10 11">
    <name type="scientific">Balneicella halophila</name>
    <dbReference type="NCBI Taxonomy" id="1537566"/>
    <lineage>
        <taxon>Bacteria</taxon>
        <taxon>Pseudomonadati</taxon>
        <taxon>Bacteroidota</taxon>
        <taxon>Bacteroidia</taxon>
        <taxon>Bacteroidales</taxon>
        <taxon>Balneicellaceae</taxon>
        <taxon>Balneicella</taxon>
    </lineage>
</organism>
<dbReference type="PROSITE" id="PS00170">
    <property type="entry name" value="CSA_PPIASE_1"/>
    <property type="match status" value="1"/>
</dbReference>
<comment type="similarity">
    <text evidence="6">Belongs to the FKBP-type PPIase family.</text>
</comment>
<comment type="caution">
    <text evidence="10">The sequence shown here is derived from an EMBL/GenBank/DDBJ whole genome shotgun (WGS) entry which is preliminary data.</text>
</comment>
<dbReference type="SUPFAM" id="SSF50891">
    <property type="entry name" value="Cyclophilin-like"/>
    <property type="match status" value="1"/>
</dbReference>
<dbReference type="PANTHER" id="PTHR45625:SF4">
    <property type="entry name" value="PEPTIDYLPROLYL ISOMERASE DOMAIN AND WD REPEAT-CONTAINING PROTEIN 1"/>
    <property type="match status" value="1"/>
</dbReference>
<dbReference type="InterPro" id="IPR002130">
    <property type="entry name" value="Cyclophilin-type_PPIase_dom"/>
</dbReference>
<evidence type="ECO:0000259" key="9">
    <source>
        <dbReference type="PROSITE" id="PS50072"/>
    </source>
</evidence>
<evidence type="ECO:0000256" key="4">
    <source>
        <dbReference type="ARBA" id="ARBA00023235"/>
    </source>
</evidence>
<name>A0A7L4UQ89_BALHA</name>
<keyword evidence="11" id="KW-1185">Reference proteome</keyword>
<feature type="domain" description="PPIase cyclophilin-type" evidence="9">
    <location>
        <begin position="14"/>
        <end position="151"/>
    </location>
</feature>
<evidence type="ECO:0000256" key="6">
    <source>
        <dbReference type="RuleBase" id="RU003915"/>
    </source>
</evidence>
<protein>
    <recommendedName>
        <fullName evidence="6">Peptidyl-prolyl cis-trans isomerase</fullName>
        <ecNumber evidence="6">5.2.1.8</ecNumber>
    </recommendedName>
</protein>
<dbReference type="InterPro" id="IPR044666">
    <property type="entry name" value="Cyclophilin_A-like"/>
</dbReference>
<dbReference type="Gene3D" id="2.40.100.10">
    <property type="entry name" value="Cyclophilin-like"/>
    <property type="match status" value="1"/>
</dbReference>
<dbReference type="EMBL" id="QENZ01000003">
    <property type="protein sequence ID" value="PVX51839.1"/>
    <property type="molecule type" value="Genomic_DNA"/>
</dbReference>
<dbReference type="SUPFAM" id="SSF54534">
    <property type="entry name" value="FKBP-like"/>
    <property type="match status" value="1"/>
</dbReference>
<dbReference type="AlphaFoldDB" id="A0A7L4UQ89"/>
<evidence type="ECO:0000313" key="11">
    <source>
        <dbReference type="Proteomes" id="UP000251835"/>
    </source>
</evidence>
<evidence type="ECO:0000256" key="3">
    <source>
        <dbReference type="ARBA" id="ARBA00023110"/>
    </source>
</evidence>
<evidence type="ECO:0000256" key="2">
    <source>
        <dbReference type="ARBA" id="ARBA00007365"/>
    </source>
</evidence>
<dbReference type="Pfam" id="PF00254">
    <property type="entry name" value="FKBP_C"/>
    <property type="match status" value="1"/>
</dbReference>
<dbReference type="InterPro" id="IPR046357">
    <property type="entry name" value="PPIase_dom_sf"/>
</dbReference>
<dbReference type="GO" id="GO:0003755">
    <property type="term" value="F:peptidyl-prolyl cis-trans isomerase activity"/>
    <property type="evidence" value="ECO:0007669"/>
    <property type="project" value="UniProtKB-UniRule"/>
</dbReference>
<dbReference type="PANTHER" id="PTHR45625">
    <property type="entry name" value="PEPTIDYL-PROLYL CIS-TRANS ISOMERASE-RELATED"/>
    <property type="match status" value="1"/>
</dbReference>
<dbReference type="PRINTS" id="PR00153">
    <property type="entry name" value="CSAPPISMRASE"/>
</dbReference>
<feature type="coiled-coil region" evidence="7">
    <location>
        <begin position="170"/>
        <end position="198"/>
    </location>
</feature>
<dbReference type="OrthoDB" id="9807797at2"/>
<dbReference type="PROSITE" id="PS50059">
    <property type="entry name" value="FKBP_PPIASE"/>
    <property type="match status" value="1"/>
</dbReference>
<keyword evidence="7" id="KW-0175">Coiled coil</keyword>
<dbReference type="InterPro" id="IPR029000">
    <property type="entry name" value="Cyclophilin-like_dom_sf"/>
</dbReference>
<comment type="similarity">
    <text evidence="2">Belongs to the cyclophilin-type PPIase family.</text>
</comment>
<evidence type="ECO:0000259" key="8">
    <source>
        <dbReference type="PROSITE" id="PS50059"/>
    </source>
</evidence>
<evidence type="ECO:0000256" key="7">
    <source>
        <dbReference type="SAM" id="Coils"/>
    </source>
</evidence>
<evidence type="ECO:0000256" key="1">
    <source>
        <dbReference type="ARBA" id="ARBA00000971"/>
    </source>
</evidence>
<evidence type="ECO:0000313" key="10">
    <source>
        <dbReference type="EMBL" id="PVX51839.1"/>
    </source>
</evidence>
<evidence type="ECO:0000256" key="5">
    <source>
        <dbReference type="PROSITE-ProRule" id="PRU00277"/>
    </source>
</evidence>